<evidence type="ECO:0000256" key="7">
    <source>
        <dbReference type="ARBA" id="ARBA00023294"/>
    </source>
</evidence>
<feature type="transmembrane region" description="Helical" evidence="8">
    <location>
        <begin position="103"/>
        <end position="123"/>
    </location>
</feature>
<dbReference type="EMBL" id="CP097507">
    <property type="protein sequence ID" value="URE02517.1"/>
    <property type="molecule type" value="Genomic_DNA"/>
</dbReference>
<protein>
    <submittedName>
        <fullName evidence="9">Membrane transport protein</fullName>
    </submittedName>
</protein>
<keyword evidence="3" id="KW-0813">Transport</keyword>
<dbReference type="InterPro" id="IPR004776">
    <property type="entry name" value="Mem_transp_PIN-like"/>
</dbReference>
<dbReference type="GO" id="GO:0009734">
    <property type="term" value="P:auxin-activated signaling pathway"/>
    <property type="evidence" value="ECO:0007669"/>
    <property type="project" value="UniProtKB-KW"/>
</dbReference>
<dbReference type="AlphaFoldDB" id="A0A9E7FY16"/>
<keyword evidence="5 8" id="KW-1133">Transmembrane helix</keyword>
<dbReference type="GO" id="GO:0010329">
    <property type="term" value="F:auxin efflux transmembrane transporter activity"/>
    <property type="evidence" value="ECO:0007669"/>
    <property type="project" value="TreeGrafter"/>
</dbReference>
<dbReference type="OrthoDB" id="756449at2759"/>
<comment type="similarity">
    <text evidence="2">Belongs to the auxin efflux carrier (TC 2.A.69.1) family.</text>
</comment>
<dbReference type="GO" id="GO:0005886">
    <property type="term" value="C:plasma membrane"/>
    <property type="evidence" value="ECO:0007669"/>
    <property type="project" value="TreeGrafter"/>
</dbReference>
<dbReference type="Proteomes" id="UP001055439">
    <property type="component" value="Chromosome 5"/>
</dbReference>
<keyword evidence="7" id="KW-0927">Auxin signaling pathway</keyword>
<keyword evidence="10" id="KW-1185">Reference proteome</keyword>
<evidence type="ECO:0000313" key="10">
    <source>
        <dbReference type="Proteomes" id="UP001055439"/>
    </source>
</evidence>
<organism evidence="9 10">
    <name type="scientific">Musa troglodytarum</name>
    <name type="common">fe'i banana</name>
    <dbReference type="NCBI Taxonomy" id="320322"/>
    <lineage>
        <taxon>Eukaryota</taxon>
        <taxon>Viridiplantae</taxon>
        <taxon>Streptophyta</taxon>
        <taxon>Embryophyta</taxon>
        <taxon>Tracheophyta</taxon>
        <taxon>Spermatophyta</taxon>
        <taxon>Magnoliopsida</taxon>
        <taxon>Liliopsida</taxon>
        <taxon>Zingiberales</taxon>
        <taxon>Musaceae</taxon>
        <taxon>Musa</taxon>
    </lineage>
</organism>
<accession>A0A9E7FY16</accession>
<evidence type="ECO:0000256" key="2">
    <source>
        <dbReference type="ARBA" id="ARBA00009177"/>
    </source>
</evidence>
<evidence type="ECO:0000256" key="5">
    <source>
        <dbReference type="ARBA" id="ARBA00022989"/>
    </source>
</evidence>
<evidence type="ECO:0000256" key="8">
    <source>
        <dbReference type="SAM" id="Phobius"/>
    </source>
</evidence>
<proteinExistence type="inferred from homology"/>
<dbReference type="GO" id="GO:0005783">
    <property type="term" value="C:endoplasmic reticulum"/>
    <property type="evidence" value="ECO:0007669"/>
    <property type="project" value="TreeGrafter"/>
</dbReference>
<evidence type="ECO:0000256" key="4">
    <source>
        <dbReference type="ARBA" id="ARBA00022692"/>
    </source>
</evidence>
<evidence type="ECO:0000313" key="9">
    <source>
        <dbReference type="EMBL" id="URE02517.1"/>
    </source>
</evidence>
<dbReference type="PANTHER" id="PTHR31752">
    <property type="entry name" value="AUXIN EFFLUX CARRIER COMPONENT 1B-RELATED"/>
    <property type="match status" value="1"/>
</dbReference>
<dbReference type="InterPro" id="IPR051107">
    <property type="entry name" value="Auxin_Efflux_Carrier"/>
</dbReference>
<sequence>MIGGRGVFKVIEAMTPLYVALDLGYGSVRWWHVFTRKQCEAINRLIVYFTIPFFTFDFTSHIDPFTMNYRVIAADAISKLLIVGVLVAWTWCNNSAKGSYSWPITIFSLSQLTNTLLVGASLLDSMYGRWA</sequence>
<comment type="subcellular location">
    <subcellularLocation>
        <location evidence="1">Membrane</location>
        <topology evidence="1">Multi-pass membrane protein</topology>
    </subcellularLocation>
</comment>
<evidence type="ECO:0000256" key="6">
    <source>
        <dbReference type="ARBA" id="ARBA00023136"/>
    </source>
</evidence>
<feature type="transmembrane region" description="Helical" evidence="8">
    <location>
        <begin position="71"/>
        <end position="91"/>
    </location>
</feature>
<reference evidence="9" key="1">
    <citation type="submission" date="2022-05" db="EMBL/GenBank/DDBJ databases">
        <title>The Musa troglodytarum L. genome provides insights into the mechanism of non-climacteric behaviour and enrichment of carotenoids.</title>
        <authorList>
            <person name="Wang J."/>
        </authorList>
    </citation>
    <scope>NUCLEOTIDE SEQUENCE</scope>
    <source>
        <tissue evidence="9">Leaf</tissue>
    </source>
</reference>
<dbReference type="GO" id="GO:0009926">
    <property type="term" value="P:auxin polar transport"/>
    <property type="evidence" value="ECO:0007669"/>
    <property type="project" value="TreeGrafter"/>
</dbReference>
<dbReference type="PANTHER" id="PTHR31752:SF2">
    <property type="entry name" value="AUXIN EFFLUX CARRIER COMPONENT 5"/>
    <property type="match status" value="1"/>
</dbReference>
<keyword evidence="4 8" id="KW-0812">Transmembrane</keyword>
<gene>
    <name evidence="9" type="ORF">MUK42_18964</name>
</gene>
<evidence type="ECO:0000256" key="3">
    <source>
        <dbReference type="ARBA" id="ARBA00022448"/>
    </source>
</evidence>
<name>A0A9E7FY16_9LILI</name>
<feature type="transmembrane region" description="Helical" evidence="8">
    <location>
        <begin position="41"/>
        <end position="59"/>
    </location>
</feature>
<evidence type="ECO:0000256" key="1">
    <source>
        <dbReference type="ARBA" id="ARBA00004141"/>
    </source>
</evidence>
<dbReference type="Pfam" id="PF03547">
    <property type="entry name" value="Mem_trans"/>
    <property type="match status" value="1"/>
</dbReference>
<keyword evidence="6 8" id="KW-0472">Membrane</keyword>